<evidence type="ECO:0000313" key="2">
    <source>
        <dbReference type="Proteomes" id="UP001177021"/>
    </source>
</evidence>
<dbReference type="Proteomes" id="UP001177021">
    <property type="component" value="Unassembled WGS sequence"/>
</dbReference>
<proteinExistence type="predicted"/>
<comment type="caution">
    <text evidence="1">The sequence shown here is derived from an EMBL/GenBank/DDBJ whole genome shotgun (WGS) entry which is preliminary data.</text>
</comment>
<gene>
    <name evidence="1" type="ORF">MILVUS5_LOCUS19155</name>
</gene>
<protein>
    <submittedName>
        <fullName evidence="1">Uncharacterized protein</fullName>
    </submittedName>
</protein>
<name>A0ACB0K765_TRIPR</name>
<evidence type="ECO:0000313" key="1">
    <source>
        <dbReference type="EMBL" id="CAJ2651527.1"/>
    </source>
</evidence>
<sequence length="259" mass="28157">MAVELCSENCGVSSVSPRISFSQDFSQTDSIPIEQHPFRSNSSGLNSSIDFDFCINQSLNLESSSAEELFSDGRILATEIKKKNVPLKQPLTKSKTQSPPPNPPLNHSYSTHNNDSNGKIFTKETNKETNEVCEKQSSNSKSFWSFKRSSSCGSGYGRSLCPLPLLSRSNSTGSSTSSVNSKKNSLSKEGISVKSNSQKHSTTRFSNSSGPNSYLKPPLNKSHGSHGSVRVNPILNVPPANLFGLSSIFSNNRDKSKKK</sequence>
<reference evidence="1" key="1">
    <citation type="submission" date="2023-10" db="EMBL/GenBank/DDBJ databases">
        <authorList>
            <person name="Rodriguez Cubillos JULIANA M."/>
            <person name="De Vega J."/>
        </authorList>
    </citation>
    <scope>NUCLEOTIDE SEQUENCE</scope>
</reference>
<keyword evidence="2" id="KW-1185">Reference proteome</keyword>
<organism evidence="1 2">
    <name type="scientific">Trifolium pratense</name>
    <name type="common">Red clover</name>
    <dbReference type="NCBI Taxonomy" id="57577"/>
    <lineage>
        <taxon>Eukaryota</taxon>
        <taxon>Viridiplantae</taxon>
        <taxon>Streptophyta</taxon>
        <taxon>Embryophyta</taxon>
        <taxon>Tracheophyta</taxon>
        <taxon>Spermatophyta</taxon>
        <taxon>Magnoliopsida</taxon>
        <taxon>eudicotyledons</taxon>
        <taxon>Gunneridae</taxon>
        <taxon>Pentapetalae</taxon>
        <taxon>rosids</taxon>
        <taxon>fabids</taxon>
        <taxon>Fabales</taxon>
        <taxon>Fabaceae</taxon>
        <taxon>Papilionoideae</taxon>
        <taxon>50 kb inversion clade</taxon>
        <taxon>NPAAA clade</taxon>
        <taxon>Hologalegina</taxon>
        <taxon>IRL clade</taxon>
        <taxon>Trifolieae</taxon>
        <taxon>Trifolium</taxon>
    </lineage>
</organism>
<accession>A0ACB0K765</accession>
<dbReference type="EMBL" id="CASHSV030000141">
    <property type="protein sequence ID" value="CAJ2651527.1"/>
    <property type="molecule type" value="Genomic_DNA"/>
</dbReference>